<comment type="caution">
    <text evidence="1">The sequence shown here is derived from an EMBL/GenBank/DDBJ whole genome shotgun (WGS) entry which is preliminary data.</text>
</comment>
<dbReference type="OrthoDB" id="9787280at2"/>
<dbReference type="AlphaFoldDB" id="A0A1U7I3G9"/>
<dbReference type="InterPro" id="IPR044844">
    <property type="entry name" value="Trans_IPPS_euk-type"/>
</dbReference>
<accession>A0A1U7I3G9</accession>
<organism evidence="1 2">
    <name type="scientific">[Phormidium ambiguum] IAM M-71</name>
    <dbReference type="NCBI Taxonomy" id="454136"/>
    <lineage>
        <taxon>Bacteria</taxon>
        <taxon>Bacillati</taxon>
        <taxon>Cyanobacteriota</taxon>
        <taxon>Cyanophyceae</taxon>
        <taxon>Oscillatoriophycideae</taxon>
        <taxon>Aerosakkonematales</taxon>
        <taxon>Aerosakkonemataceae</taxon>
        <taxon>Floridanema</taxon>
    </lineage>
</organism>
<dbReference type="Pfam" id="PF00494">
    <property type="entry name" value="SQS_PSY"/>
    <property type="match status" value="1"/>
</dbReference>
<dbReference type="RefSeq" id="WP_073597238.1">
    <property type="nucleotide sequence ID" value="NZ_MRCE01000060.1"/>
</dbReference>
<dbReference type="GO" id="GO:0045338">
    <property type="term" value="P:farnesyl diphosphate metabolic process"/>
    <property type="evidence" value="ECO:0007669"/>
    <property type="project" value="InterPro"/>
</dbReference>
<dbReference type="EMBL" id="MRCE01000060">
    <property type="protein sequence ID" value="OKH30722.1"/>
    <property type="molecule type" value="Genomic_DNA"/>
</dbReference>
<dbReference type="Proteomes" id="UP000185860">
    <property type="component" value="Unassembled WGS sequence"/>
</dbReference>
<name>A0A1U7I3G9_9CYAN</name>
<evidence type="ECO:0000313" key="2">
    <source>
        <dbReference type="Proteomes" id="UP000185860"/>
    </source>
</evidence>
<dbReference type="STRING" id="454136.NIES2119_30440"/>
<dbReference type="PANTHER" id="PTHR11626:SF2">
    <property type="entry name" value="SQUALENE SYNTHASE"/>
    <property type="match status" value="1"/>
</dbReference>
<dbReference type="Gene3D" id="1.10.600.10">
    <property type="entry name" value="Farnesyl Diphosphate Synthase"/>
    <property type="match status" value="1"/>
</dbReference>
<gene>
    <name evidence="1" type="ORF">NIES2119_30440</name>
</gene>
<dbReference type="InterPro" id="IPR002060">
    <property type="entry name" value="Squ/phyt_synthse"/>
</dbReference>
<dbReference type="InterPro" id="IPR008949">
    <property type="entry name" value="Isoprenoid_synthase_dom_sf"/>
</dbReference>
<proteinExistence type="predicted"/>
<protein>
    <submittedName>
        <fullName evidence="1">Phytoene/squalene synthase family protein</fullName>
    </submittedName>
</protein>
<dbReference type="GO" id="GO:0051996">
    <property type="term" value="F:squalene synthase [NAD(P)H] activity"/>
    <property type="evidence" value="ECO:0007669"/>
    <property type="project" value="InterPro"/>
</dbReference>
<evidence type="ECO:0000313" key="1">
    <source>
        <dbReference type="EMBL" id="OKH30722.1"/>
    </source>
</evidence>
<dbReference type="PANTHER" id="PTHR11626">
    <property type="entry name" value="FARNESYL-DIPHOSPHATE FARNESYLTRANSFERASE"/>
    <property type="match status" value="1"/>
</dbReference>
<dbReference type="SUPFAM" id="SSF48576">
    <property type="entry name" value="Terpenoid synthases"/>
    <property type="match status" value="1"/>
</dbReference>
<reference evidence="1 2" key="1">
    <citation type="submission" date="2016-11" db="EMBL/GenBank/DDBJ databases">
        <title>Draft Genome Sequences of Nine Cyanobacterial Strains from Diverse Habitats.</title>
        <authorList>
            <person name="Zhu T."/>
            <person name="Hou S."/>
            <person name="Lu X."/>
            <person name="Hess W.R."/>
        </authorList>
    </citation>
    <scope>NUCLEOTIDE SEQUENCE [LARGE SCALE GENOMIC DNA]</scope>
    <source>
        <strain evidence="1 2">IAM M-71</strain>
    </source>
</reference>
<sequence length="273" mass="30622">MDLRRDALEILKETSRTFYIPISRLPLELQAAVASAYLCMRAIDEIEDHPELANSDKARLLRCISLSLQAAADGVIPDDFSLEFHSQDVLLPEVSLRVKEWALLAPESIAPRVWDATAAMADRMAYWAERNWEIHTESDLDRYTFSVAGAVGVLLSDLWAWYDGTQTNRSHAIGFGRGLQAVNILRNYKEDLLRGVSYFPNGWSVEDLHNYARRNLKLADAYTRSLPNGPALDFCRIPLALAYGTLDVLAHGENKLTRSAVMALIEQVTGSKK</sequence>